<dbReference type="SUPFAM" id="SSF46785">
    <property type="entry name" value="Winged helix' DNA-binding domain"/>
    <property type="match status" value="1"/>
</dbReference>
<dbReference type="InterPro" id="IPR001845">
    <property type="entry name" value="HTH_ArsR_DNA-bd_dom"/>
</dbReference>
<evidence type="ECO:0000256" key="4">
    <source>
        <dbReference type="SAM" id="MobiDB-lite"/>
    </source>
</evidence>
<evidence type="ECO:0000313" key="7">
    <source>
        <dbReference type="Proteomes" id="UP001602370"/>
    </source>
</evidence>
<feature type="domain" description="HTH arsR-type" evidence="5">
    <location>
        <begin position="261"/>
        <end position="335"/>
    </location>
</feature>
<evidence type="ECO:0000256" key="3">
    <source>
        <dbReference type="ARBA" id="ARBA00023163"/>
    </source>
</evidence>
<dbReference type="InterPro" id="IPR051011">
    <property type="entry name" value="Metal_resp_trans_reg"/>
</dbReference>
<gene>
    <name evidence="6" type="ORF">ACFY8C_05625</name>
</gene>
<dbReference type="InterPro" id="IPR011991">
    <property type="entry name" value="ArsR-like_HTH"/>
</dbReference>
<reference evidence="6 7" key="1">
    <citation type="submission" date="2024-10" db="EMBL/GenBank/DDBJ databases">
        <title>The Natural Products Discovery Center: Release of the First 8490 Sequenced Strains for Exploring Actinobacteria Biosynthetic Diversity.</title>
        <authorList>
            <person name="Kalkreuter E."/>
            <person name="Kautsar S.A."/>
            <person name="Yang D."/>
            <person name="Bader C.D."/>
            <person name="Teijaro C.N."/>
            <person name="Fluegel L."/>
            <person name="Davis C.M."/>
            <person name="Simpson J.R."/>
            <person name="Lauterbach L."/>
            <person name="Steele A.D."/>
            <person name="Gui C."/>
            <person name="Meng S."/>
            <person name="Li G."/>
            <person name="Viehrig K."/>
            <person name="Ye F."/>
            <person name="Su P."/>
            <person name="Kiefer A.F."/>
            <person name="Nichols A."/>
            <person name="Cepeda A.J."/>
            <person name="Yan W."/>
            <person name="Fan B."/>
            <person name="Jiang Y."/>
            <person name="Adhikari A."/>
            <person name="Zheng C.-J."/>
            <person name="Schuster L."/>
            <person name="Cowan T.M."/>
            <person name="Smanski M.J."/>
            <person name="Chevrette M.G."/>
            <person name="De Carvalho L.P.S."/>
            <person name="Shen B."/>
        </authorList>
    </citation>
    <scope>NUCLEOTIDE SEQUENCE [LARGE SCALE GENOMIC DNA]</scope>
    <source>
        <strain evidence="6 7">NPDC012605</strain>
    </source>
</reference>
<sequence>MLRIHFTAEDMTRVRFAPRPSPVPELHAALLMLGAPHEGLLFGRWRGRLLRTLPGAAEPLAELVPGGAAPHFLDVLGGTRDEGFALIRSARPGFVRSELERVYAGQGPVPPWVRALHDGDAEAWGTLDRAQRAAYGTVLAPVWPLVQDLHRAEFTRYALTAAEQGLAAALAAVAPGSRLRDGVWEWPATPAAREARAVPEVRAVREVRLDGRGLVLLPTFHWRGGPLVQDLPDRPLVLTYPAGGGIPPTPEPRGARGGAGGLSAALGRTRTEVLRALTEPRTTTDLARRTGISNATASAHATALRAAGLITTTRTGRSVHHERTPLGALLLTGAAG</sequence>
<dbReference type="Gene3D" id="1.10.10.10">
    <property type="entry name" value="Winged helix-like DNA-binding domain superfamily/Winged helix DNA-binding domain"/>
    <property type="match status" value="1"/>
</dbReference>
<dbReference type="PANTHER" id="PTHR43132">
    <property type="entry name" value="ARSENICAL RESISTANCE OPERON REPRESSOR ARSR-RELATED"/>
    <property type="match status" value="1"/>
</dbReference>
<organism evidence="6 7">
    <name type="scientific">Streptomyces flavochromogenes</name>
    <dbReference type="NCBI Taxonomy" id="68199"/>
    <lineage>
        <taxon>Bacteria</taxon>
        <taxon>Bacillati</taxon>
        <taxon>Actinomycetota</taxon>
        <taxon>Actinomycetes</taxon>
        <taxon>Kitasatosporales</taxon>
        <taxon>Streptomycetaceae</taxon>
        <taxon>Streptomyces</taxon>
    </lineage>
</organism>
<dbReference type="SMART" id="SM00418">
    <property type="entry name" value="HTH_ARSR"/>
    <property type="match status" value="1"/>
</dbReference>
<protein>
    <submittedName>
        <fullName evidence="6">ArsR/SmtB family transcription factor</fullName>
    </submittedName>
</protein>
<dbReference type="Pfam" id="PF12840">
    <property type="entry name" value="HTH_20"/>
    <property type="match status" value="1"/>
</dbReference>
<keyword evidence="1" id="KW-0805">Transcription regulation</keyword>
<evidence type="ECO:0000259" key="5">
    <source>
        <dbReference type="SMART" id="SM00418"/>
    </source>
</evidence>
<keyword evidence="3" id="KW-0804">Transcription</keyword>
<dbReference type="InterPro" id="IPR036390">
    <property type="entry name" value="WH_DNA-bd_sf"/>
</dbReference>
<dbReference type="PANTHER" id="PTHR43132:SF8">
    <property type="entry name" value="HTH-TYPE TRANSCRIPTIONAL REGULATOR KMTR"/>
    <property type="match status" value="1"/>
</dbReference>
<proteinExistence type="predicted"/>
<feature type="region of interest" description="Disordered" evidence="4">
    <location>
        <begin position="244"/>
        <end position="263"/>
    </location>
</feature>
<evidence type="ECO:0000313" key="6">
    <source>
        <dbReference type="EMBL" id="MFF5917807.1"/>
    </source>
</evidence>
<accession>A0ABW6XJZ3</accession>
<evidence type="ECO:0000256" key="2">
    <source>
        <dbReference type="ARBA" id="ARBA00023125"/>
    </source>
</evidence>
<name>A0ABW6XJZ3_9ACTN</name>
<dbReference type="EMBL" id="JBIBDZ010000001">
    <property type="protein sequence ID" value="MFF5917807.1"/>
    <property type="molecule type" value="Genomic_DNA"/>
</dbReference>
<keyword evidence="7" id="KW-1185">Reference proteome</keyword>
<dbReference type="RefSeq" id="WP_030324965.1">
    <property type="nucleotide sequence ID" value="NZ_JBIBDZ010000001.1"/>
</dbReference>
<comment type="caution">
    <text evidence="6">The sequence shown here is derived from an EMBL/GenBank/DDBJ whole genome shotgun (WGS) entry which is preliminary data.</text>
</comment>
<keyword evidence="2" id="KW-0238">DNA-binding</keyword>
<dbReference type="Proteomes" id="UP001602370">
    <property type="component" value="Unassembled WGS sequence"/>
</dbReference>
<dbReference type="CDD" id="cd00090">
    <property type="entry name" value="HTH_ARSR"/>
    <property type="match status" value="1"/>
</dbReference>
<dbReference type="InterPro" id="IPR036388">
    <property type="entry name" value="WH-like_DNA-bd_sf"/>
</dbReference>
<evidence type="ECO:0000256" key="1">
    <source>
        <dbReference type="ARBA" id="ARBA00023015"/>
    </source>
</evidence>